<dbReference type="InterPro" id="IPR019734">
    <property type="entry name" value="TPR_rpt"/>
</dbReference>
<dbReference type="PROSITE" id="PS50005">
    <property type="entry name" value="TPR"/>
    <property type="match status" value="1"/>
</dbReference>
<protein>
    <submittedName>
        <fullName evidence="2">Wa-cup</fullName>
    </submittedName>
</protein>
<evidence type="ECO:0000313" key="2">
    <source>
        <dbReference type="EMBL" id="ALC45316.1"/>
    </source>
</evidence>
<proteinExistence type="predicted"/>
<dbReference type="EMBL" id="CP012526">
    <property type="protein sequence ID" value="ALC45316.1"/>
    <property type="molecule type" value="Genomic_DNA"/>
</dbReference>
<dbReference type="Proteomes" id="UP000494163">
    <property type="component" value="Chromosome 3R"/>
</dbReference>
<dbReference type="Gene3D" id="1.25.40.10">
    <property type="entry name" value="Tetratricopeptide repeat domain"/>
    <property type="match status" value="1"/>
</dbReference>
<dbReference type="InterPro" id="IPR011990">
    <property type="entry name" value="TPR-like_helical_dom_sf"/>
</dbReference>
<dbReference type="SUPFAM" id="SSF48452">
    <property type="entry name" value="TPR-like"/>
    <property type="match status" value="1"/>
</dbReference>
<organism evidence="2 3">
    <name type="scientific">Drosophila busckii</name>
    <name type="common">Fruit fly</name>
    <dbReference type="NCBI Taxonomy" id="30019"/>
    <lineage>
        <taxon>Eukaryota</taxon>
        <taxon>Metazoa</taxon>
        <taxon>Ecdysozoa</taxon>
        <taxon>Arthropoda</taxon>
        <taxon>Hexapoda</taxon>
        <taxon>Insecta</taxon>
        <taxon>Pterygota</taxon>
        <taxon>Neoptera</taxon>
        <taxon>Endopterygota</taxon>
        <taxon>Diptera</taxon>
        <taxon>Brachycera</taxon>
        <taxon>Muscomorpha</taxon>
        <taxon>Ephydroidea</taxon>
        <taxon>Drosophilidae</taxon>
        <taxon>Drosophila</taxon>
    </lineage>
</organism>
<dbReference type="PANTHER" id="PTHR21391">
    <property type="entry name" value="AT04489P-RELATED"/>
    <property type="match status" value="1"/>
</dbReference>
<dbReference type="STRING" id="30019.A0A0M4ECF0"/>
<evidence type="ECO:0000256" key="1">
    <source>
        <dbReference type="PROSITE-ProRule" id="PRU00339"/>
    </source>
</evidence>
<reference evidence="2 3" key="1">
    <citation type="submission" date="2015-08" db="EMBL/GenBank/DDBJ databases">
        <title>Ancestral chromatin configuration constrains chromatin evolution on differentiating sex chromosomes in Drosophila.</title>
        <authorList>
            <person name="Zhou Q."/>
            <person name="Bachtrog D."/>
        </authorList>
    </citation>
    <scope>NUCLEOTIDE SEQUENCE [LARGE SCALE GENOMIC DNA]</scope>
    <source>
        <tissue evidence="2">Whole larvae</tissue>
    </source>
</reference>
<dbReference type="OMA" id="RMRFAEY"/>
<gene>
    <name evidence="2" type="ORF">Dbus_chr3Rg66</name>
</gene>
<evidence type="ECO:0000313" key="3">
    <source>
        <dbReference type="Proteomes" id="UP000494163"/>
    </source>
</evidence>
<dbReference type="SMR" id="A0A0M4ECF0"/>
<dbReference type="AlphaFoldDB" id="A0A0M4ECF0"/>
<feature type="repeat" description="TPR" evidence="1">
    <location>
        <begin position="32"/>
        <end position="65"/>
    </location>
</feature>
<dbReference type="OrthoDB" id="7752111at2759"/>
<accession>A0A0M4ECF0</accession>
<sequence length="482" mass="56891">MTKFEDLAPPSAGVKPHVEPWRVIGWPADQLRAMFTDWGAFFARKQRMNSSMSYLDAALEMDPNDVNVLMRRSEIKRMQARAPKALIDCKKAKDILSWKKPNEFNPHVSLEICDALYESNRFEDTKRKLHNNLRQFSSLQARPVLKRLTAVNENFADTLSDDSWLSVHRLINKMAKDQARKSKESKPECDVLSILDEEEEFLVPLEIERRARLFKIYHQTYLDKCWVDVGFLKRLRKSPNLLPKESRESTPFLRRLTEQNYKTSRTFAKMLHTRCPLYSKFSMNYPNKELYQQHQQKNLFRIQYQTRRNMFKILRTIRQLIQNGQQTKLSEFVEEVMGNYVTIKTNRIMPWKFEFINEVYNYLGLARINEYKIPSDMKVLSGKQRLLALFKIPIELSNFANVKEDHILNIQRISTEDPKAERFKKLMARLEYRMRVAKHPIERSYLLHEAAQAHLDSHSFDTCCSLARKALDGELLNKTANC</sequence>
<keyword evidence="3" id="KW-1185">Reference proteome</keyword>
<name>A0A0M4ECF0_DROBS</name>
<keyword evidence="1" id="KW-0802">TPR repeat</keyword>
<dbReference type="PANTHER" id="PTHR21391:SF0">
    <property type="entry name" value="AT04489P-RELATED"/>
    <property type="match status" value="1"/>
</dbReference>